<name>A0ABM6PMS9_9MICO</name>
<evidence type="ECO:0000256" key="1">
    <source>
        <dbReference type="SAM" id="MobiDB-lite"/>
    </source>
</evidence>
<keyword evidence="3" id="KW-1185">Reference proteome</keyword>
<organism evidence="2 3">
    <name type="scientific">Dermabacter jinjuensis</name>
    <dbReference type="NCBI Taxonomy" id="1667168"/>
    <lineage>
        <taxon>Bacteria</taxon>
        <taxon>Bacillati</taxon>
        <taxon>Actinomycetota</taxon>
        <taxon>Actinomycetes</taxon>
        <taxon>Micrococcales</taxon>
        <taxon>Dermabacteraceae</taxon>
        <taxon>Dermabacter</taxon>
    </lineage>
</organism>
<dbReference type="EMBL" id="CP023482">
    <property type="protein sequence ID" value="ATH96639.1"/>
    <property type="molecule type" value="Genomic_DNA"/>
</dbReference>
<protein>
    <submittedName>
        <fullName evidence="2">Uncharacterized protein</fullName>
    </submittedName>
</protein>
<sequence length="408" mass="43501">MSLYPSRLSAIVSNGLRPVRLIRSEEGRQVWHARDHRGRRLTLVRARSFRALKKVRQEIALLRALGARNTPAVPALKWRGVAAYAIAEGPSALAPPRGKRAERGPIAGAGAGEAQAASDLAALLSTLHSQNLALGLQGVRGLELSPSGRIVVTDFSRVTDLTPVSKRHDEQWRARLTSGSGTYRYAHRRAGGVTEATSSNPQERATLPTLSEAARADRATRGAPRSRHQDGHSRQSGRNFRPLSFGLGAIAAVACALLAGATAPATAPQSSATAAAQHAVMEDPASVITALAVARHRYLVGATSENTSVAPGSEAEAADEKLRAAIAHAHVDGGDIRILNARILECRDNSARVRVRVIDSGARIMGAGESRELSESEPYELDVQLERVRGAWRISSTAPVSDGQRRFT</sequence>
<evidence type="ECO:0000313" key="3">
    <source>
        <dbReference type="Proteomes" id="UP000815698"/>
    </source>
</evidence>
<dbReference type="Proteomes" id="UP000815698">
    <property type="component" value="Chromosome"/>
</dbReference>
<feature type="region of interest" description="Disordered" evidence="1">
    <location>
        <begin position="191"/>
        <end position="239"/>
    </location>
</feature>
<proteinExistence type="predicted"/>
<gene>
    <name evidence="2" type="ORF">COP05_05695</name>
</gene>
<dbReference type="RefSeq" id="WP_096882943.1">
    <property type="nucleotide sequence ID" value="NZ_CP023482.1"/>
</dbReference>
<reference evidence="2 3" key="1">
    <citation type="journal article" date="2016" name="Int. J. Syst. Evol. Microbiol.">
        <title>Dermabacter jinjuensis sp. nov., a novel species of the genus Dermabacter isolated from a clinical specimen.</title>
        <authorList>
            <person name="Park Y.K."/>
            <person name="Lee K.M."/>
            <person name="Lee W.K."/>
            <person name="Cho M.J."/>
            <person name="Lee H.S."/>
            <person name="Cho Y.G."/>
            <person name="Lee Y.C."/>
            <person name="Lee W.K."/>
            <person name="Seong W.K."/>
            <person name="Hwang K.J."/>
        </authorList>
    </citation>
    <scope>NUCLEOTIDE SEQUENCE [LARGE SCALE GENOMIC DNA]</scope>
    <source>
        <strain evidence="2 3">32T</strain>
    </source>
</reference>
<accession>A0ABM6PMS9</accession>
<evidence type="ECO:0000313" key="2">
    <source>
        <dbReference type="EMBL" id="ATH96639.1"/>
    </source>
</evidence>